<accession>A0A5N5FFY6</accession>
<feature type="region of interest" description="Disordered" evidence="1">
    <location>
        <begin position="1"/>
        <end position="26"/>
    </location>
</feature>
<reference evidence="2 3" key="3">
    <citation type="submission" date="2019-11" db="EMBL/GenBank/DDBJ databases">
        <title>A de novo genome assembly of a pear dwarfing rootstock.</title>
        <authorList>
            <person name="Wang F."/>
            <person name="Wang J."/>
            <person name="Li S."/>
            <person name="Zhang Y."/>
            <person name="Fang M."/>
            <person name="Ma L."/>
            <person name="Zhao Y."/>
            <person name="Jiang S."/>
        </authorList>
    </citation>
    <scope>NUCLEOTIDE SEQUENCE [LARGE SCALE GENOMIC DNA]</scope>
    <source>
        <strain evidence="2">S2</strain>
        <tissue evidence="2">Leaf</tissue>
    </source>
</reference>
<dbReference type="PROSITE" id="PS51257">
    <property type="entry name" value="PROKAR_LIPOPROTEIN"/>
    <property type="match status" value="1"/>
</dbReference>
<dbReference type="Proteomes" id="UP000327157">
    <property type="component" value="Chromosome 13"/>
</dbReference>
<protein>
    <submittedName>
        <fullName evidence="2">Ferredoxin-dependent glutamate synthase</fullName>
    </submittedName>
</protein>
<sequence length="82" mass="8486">MLKSFTAPGMAASPPPSRSLTNSSSSISSACAVNRSVLARNSEPPPTIAPSLISSPGTATRSMPFLTFDAAAMPLPRINQLR</sequence>
<dbReference type="AlphaFoldDB" id="A0A5N5FFY6"/>
<reference evidence="3" key="2">
    <citation type="submission" date="2019-10" db="EMBL/GenBank/DDBJ databases">
        <title>A de novo genome assembly of a pear dwarfing rootstock.</title>
        <authorList>
            <person name="Wang F."/>
            <person name="Wang J."/>
            <person name="Li S."/>
            <person name="Zhang Y."/>
            <person name="Fang M."/>
            <person name="Ma L."/>
            <person name="Zhao Y."/>
            <person name="Jiang S."/>
        </authorList>
    </citation>
    <scope>NUCLEOTIDE SEQUENCE [LARGE SCALE GENOMIC DNA]</scope>
</reference>
<evidence type="ECO:0000256" key="1">
    <source>
        <dbReference type="SAM" id="MobiDB-lite"/>
    </source>
</evidence>
<dbReference type="EMBL" id="SMOL01000753">
    <property type="protein sequence ID" value="KAB2600120.1"/>
    <property type="molecule type" value="Genomic_DNA"/>
</dbReference>
<name>A0A5N5FFY6_9ROSA</name>
<feature type="region of interest" description="Disordered" evidence="1">
    <location>
        <begin position="38"/>
        <end position="57"/>
    </location>
</feature>
<reference evidence="2 3" key="1">
    <citation type="submission" date="2019-09" db="EMBL/GenBank/DDBJ databases">
        <authorList>
            <person name="Ou C."/>
        </authorList>
    </citation>
    <scope>NUCLEOTIDE SEQUENCE [LARGE SCALE GENOMIC DNA]</scope>
    <source>
        <strain evidence="2">S2</strain>
        <tissue evidence="2">Leaf</tissue>
    </source>
</reference>
<comment type="caution">
    <text evidence="2">The sequence shown here is derived from an EMBL/GenBank/DDBJ whole genome shotgun (WGS) entry which is preliminary data.</text>
</comment>
<gene>
    <name evidence="2" type="ORF">D8674_010391</name>
</gene>
<proteinExistence type="predicted"/>
<organism evidence="2 3">
    <name type="scientific">Pyrus ussuriensis x Pyrus communis</name>
    <dbReference type="NCBI Taxonomy" id="2448454"/>
    <lineage>
        <taxon>Eukaryota</taxon>
        <taxon>Viridiplantae</taxon>
        <taxon>Streptophyta</taxon>
        <taxon>Embryophyta</taxon>
        <taxon>Tracheophyta</taxon>
        <taxon>Spermatophyta</taxon>
        <taxon>Magnoliopsida</taxon>
        <taxon>eudicotyledons</taxon>
        <taxon>Gunneridae</taxon>
        <taxon>Pentapetalae</taxon>
        <taxon>rosids</taxon>
        <taxon>fabids</taxon>
        <taxon>Rosales</taxon>
        <taxon>Rosaceae</taxon>
        <taxon>Amygdaloideae</taxon>
        <taxon>Maleae</taxon>
        <taxon>Pyrus</taxon>
    </lineage>
</organism>
<evidence type="ECO:0000313" key="2">
    <source>
        <dbReference type="EMBL" id="KAB2600120.1"/>
    </source>
</evidence>
<evidence type="ECO:0000313" key="3">
    <source>
        <dbReference type="Proteomes" id="UP000327157"/>
    </source>
</evidence>
<keyword evidence="3" id="KW-1185">Reference proteome</keyword>